<feature type="compositionally biased region" description="Acidic residues" evidence="8">
    <location>
        <begin position="980"/>
        <end position="993"/>
    </location>
</feature>
<dbReference type="PANTHER" id="PTHR10887:SF445">
    <property type="entry name" value="NFX1-TYPE ZINC FINGER-CONTAINING PROTEIN 1"/>
    <property type="match status" value="1"/>
</dbReference>
<gene>
    <name evidence="11" type="ORF">K443DRAFT_671184</name>
</gene>
<dbReference type="GO" id="GO:0031048">
    <property type="term" value="P:regulatory ncRNA-mediated heterochromatin formation"/>
    <property type="evidence" value="ECO:0007669"/>
    <property type="project" value="TreeGrafter"/>
</dbReference>
<feature type="compositionally biased region" description="Polar residues" evidence="8">
    <location>
        <begin position="962"/>
        <end position="976"/>
    </location>
</feature>
<dbReference type="GO" id="GO:0004386">
    <property type="term" value="F:helicase activity"/>
    <property type="evidence" value="ECO:0007669"/>
    <property type="project" value="InterPro"/>
</dbReference>
<keyword evidence="4 7" id="KW-0863">Zinc-finger</keyword>
<dbReference type="GO" id="GO:0008270">
    <property type="term" value="F:zinc ion binding"/>
    <property type="evidence" value="ECO:0007669"/>
    <property type="project" value="UniProtKB-KW"/>
</dbReference>
<keyword evidence="5 7" id="KW-0862">Zinc</keyword>
<evidence type="ECO:0008006" key="13">
    <source>
        <dbReference type="Google" id="ProtNLM"/>
    </source>
</evidence>
<dbReference type="Pfam" id="PF13086">
    <property type="entry name" value="AAA_11"/>
    <property type="match status" value="2"/>
</dbReference>
<evidence type="ECO:0000256" key="3">
    <source>
        <dbReference type="ARBA" id="ARBA00022723"/>
    </source>
</evidence>
<feature type="region of interest" description="Disordered" evidence="8">
    <location>
        <begin position="962"/>
        <end position="1039"/>
    </location>
</feature>
<dbReference type="InterPro" id="IPR046439">
    <property type="entry name" value="ZF_RZ_dom"/>
</dbReference>
<feature type="zinc finger region" description="C3H1-type" evidence="7">
    <location>
        <begin position="51"/>
        <end position="79"/>
    </location>
</feature>
<feature type="region of interest" description="Disordered" evidence="8">
    <location>
        <begin position="1"/>
        <end position="52"/>
    </location>
</feature>
<dbReference type="PROSITE" id="PS50103">
    <property type="entry name" value="ZF_C3H1"/>
    <property type="match status" value="2"/>
</dbReference>
<name>A0A0C9Y757_9AGAR</name>
<feature type="zinc finger region" description="C3H1-type" evidence="7">
    <location>
        <begin position="1"/>
        <end position="29"/>
    </location>
</feature>
<dbReference type="SUPFAM" id="SSF52540">
    <property type="entry name" value="P-loop containing nucleoside triphosphate hydrolases"/>
    <property type="match status" value="1"/>
</dbReference>
<feature type="compositionally biased region" description="Polar residues" evidence="8">
    <location>
        <begin position="27"/>
        <end position="52"/>
    </location>
</feature>
<dbReference type="InterPro" id="IPR047187">
    <property type="entry name" value="SF1_C_Upf1"/>
</dbReference>
<dbReference type="PANTHER" id="PTHR10887">
    <property type="entry name" value="DNA2/NAM7 HELICASE FAMILY"/>
    <property type="match status" value="1"/>
</dbReference>
<dbReference type="InterPro" id="IPR000571">
    <property type="entry name" value="Znf_CCCH"/>
</dbReference>
<dbReference type="GO" id="GO:0005737">
    <property type="term" value="C:cytoplasm"/>
    <property type="evidence" value="ECO:0007669"/>
    <property type="project" value="UniProtKB-SubCell"/>
</dbReference>
<feature type="domain" description="C3H1-type" evidence="9">
    <location>
        <begin position="51"/>
        <end position="79"/>
    </location>
</feature>
<proteinExistence type="predicted"/>
<dbReference type="Pfam" id="PF20173">
    <property type="entry name" value="ZnF_RZ-type"/>
    <property type="match status" value="1"/>
</dbReference>
<dbReference type="Pfam" id="PF13087">
    <property type="entry name" value="AAA_12"/>
    <property type="match status" value="1"/>
</dbReference>
<dbReference type="CDD" id="cd06008">
    <property type="entry name" value="NF-X1-zinc-finger"/>
    <property type="match status" value="1"/>
</dbReference>
<dbReference type="InterPro" id="IPR045055">
    <property type="entry name" value="DNA2/NAM7-like"/>
</dbReference>
<dbReference type="Proteomes" id="UP000054477">
    <property type="component" value="Unassembled WGS sequence"/>
</dbReference>
<dbReference type="GO" id="GO:0031380">
    <property type="term" value="C:nuclear RNA-directed RNA polymerase complex"/>
    <property type="evidence" value="ECO:0007669"/>
    <property type="project" value="TreeGrafter"/>
</dbReference>
<keyword evidence="3 7" id="KW-0479">Metal-binding</keyword>
<evidence type="ECO:0000256" key="5">
    <source>
        <dbReference type="ARBA" id="ARBA00022833"/>
    </source>
</evidence>
<dbReference type="InterPro" id="IPR036855">
    <property type="entry name" value="Znf_CCCH_sf"/>
</dbReference>
<evidence type="ECO:0000256" key="8">
    <source>
        <dbReference type="SAM" id="MobiDB-lite"/>
    </source>
</evidence>
<dbReference type="InterPro" id="IPR041679">
    <property type="entry name" value="DNA2/NAM7-like_C"/>
</dbReference>
<accession>A0A0C9Y757</accession>
<dbReference type="SMART" id="SM00356">
    <property type="entry name" value="ZnF_C3H1"/>
    <property type="match status" value="2"/>
</dbReference>
<dbReference type="HOGENOM" id="CLU_001490_4_0_1"/>
<evidence type="ECO:0000313" key="12">
    <source>
        <dbReference type="Proteomes" id="UP000054477"/>
    </source>
</evidence>
<feature type="domain" description="C3H1-type" evidence="9">
    <location>
        <begin position="1"/>
        <end position="29"/>
    </location>
</feature>
<evidence type="ECO:0000313" key="11">
    <source>
        <dbReference type="EMBL" id="KIK09874.1"/>
    </source>
</evidence>
<dbReference type="Gene3D" id="3.40.50.300">
    <property type="entry name" value="P-loop containing nucleotide triphosphate hydrolases"/>
    <property type="match status" value="3"/>
</dbReference>
<organism evidence="11 12">
    <name type="scientific">Laccaria amethystina LaAM-08-1</name>
    <dbReference type="NCBI Taxonomy" id="1095629"/>
    <lineage>
        <taxon>Eukaryota</taxon>
        <taxon>Fungi</taxon>
        <taxon>Dikarya</taxon>
        <taxon>Basidiomycota</taxon>
        <taxon>Agaricomycotina</taxon>
        <taxon>Agaricomycetes</taxon>
        <taxon>Agaricomycetidae</taxon>
        <taxon>Agaricales</taxon>
        <taxon>Agaricineae</taxon>
        <taxon>Hydnangiaceae</taxon>
        <taxon>Laccaria</taxon>
    </lineage>
</organism>
<dbReference type="CDD" id="cd18808">
    <property type="entry name" value="SF1_C_Upf1"/>
    <property type="match status" value="1"/>
</dbReference>
<dbReference type="InterPro" id="IPR041677">
    <property type="entry name" value="DNA2/NAM7_AAA_11"/>
</dbReference>
<dbReference type="STRING" id="1095629.A0A0C9Y757"/>
<keyword evidence="12" id="KW-1185">Reference proteome</keyword>
<dbReference type="PROSITE" id="PS51981">
    <property type="entry name" value="ZF_RZ"/>
    <property type="match status" value="1"/>
</dbReference>
<evidence type="ECO:0000256" key="2">
    <source>
        <dbReference type="ARBA" id="ARBA00022490"/>
    </source>
</evidence>
<feature type="compositionally biased region" description="Polar residues" evidence="8">
    <location>
        <begin position="1005"/>
        <end position="1027"/>
    </location>
</feature>
<evidence type="ECO:0000256" key="7">
    <source>
        <dbReference type="PROSITE-ProRule" id="PRU00723"/>
    </source>
</evidence>
<evidence type="ECO:0000259" key="9">
    <source>
        <dbReference type="PROSITE" id="PS50103"/>
    </source>
</evidence>
<reference evidence="12" key="2">
    <citation type="submission" date="2015-01" db="EMBL/GenBank/DDBJ databases">
        <title>Evolutionary Origins and Diversification of the Mycorrhizal Mutualists.</title>
        <authorList>
            <consortium name="DOE Joint Genome Institute"/>
            <consortium name="Mycorrhizal Genomics Consortium"/>
            <person name="Kohler A."/>
            <person name="Kuo A."/>
            <person name="Nagy L.G."/>
            <person name="Floudas D."/>
            <person name="Copeland A."/>
            <person name="Barry K.W."/>
            <person name="Cichocki N."/>
            <person name="Veneault-Fourrey C."/>
            <person name="LaButti K."/>
            <person name="Lindquist E.A."/>
            <person name="Lipzen A."/>
            <person name="Lundell T."/>
            <person name="Morin E."/>
            <person name="Murat C."/>
            <person name="Riley R."/>
            <person name="Ohm R."/>
            <person name="Sun H."/>
            <person name="Tunlid A."/>
            <person name="Henrissat B."/>
            <person name="Grigoriev I.V."/>
            <person name="Hibbett D.S."/>
            <person name="Martin F."/>
        </authorList>
    </citation>
    <scope>NUCLEOTIDE SEQUENCE [LARGE SCALE GENOMIC DNA]</scope>
    <source>
        <strain evidence="12">LaAM-08-1</strain>
    </source>
</reference>
<sequence>MSRRPPCKYLNTPRGCRQGANCKFSHDSSATPNSPVVRPSGSQSSPARSQNTPPGVCNFYWSRGDCNRGFECRFKHTTPNTSQAASSSQGSATTAPFLAEGGLANITGSGVDAFFSNPDRPLSPAEAHNHLRRFLVDDYRFRRSFDVYAFLVPFNSANSFNTSWSSEDGALFLSTVATGNGLLRLNDILTWSTVATTAGSNLAILSFQRGYLPLLRFMSSDFVVKSTLSHLINGLYMRLLDNFEAFSKNVETCMDAVMEAQTFKDPNAMAVKEPMGSQVMGSLATIVFECLTRFKNATATYPQLIPLVKCLCRWNEVWATGVSSVTPRFDDVLKDNKGARDHIISHLKGKMERLVSIVDREQAKFDRLLRNTMPTSTKTSHASNEGLLAALHTTYDGPGELRVQGPRHDNDFVDIQDIRVAPTHDELVCHSPPFLPANIYGAPHPLPLESMERLLDIQFRLLREELIAPLRTSVQLVRDDMLSPKPRTQLSEIISKRGGKYRGFADAQDSIMFNVYTNVQFSPLTPDRRGLSVNLSFDAPPGRARAGQAKARAAFWEGMSGKRLMAGGLIALVWKSQRDVAVHLGTISSSLRNISESARQSADRVSSRIVFFDPAVDIRILNVLKNPASDEASLKLLIEAPVMFEAIRPFLEALRVEPESLPFKQYLVQGPPEYFMRSTIAPPKYAQLPGFAYQLASLFSSEAGIDDLKMVVSDPNSVAAAREALKQSRLDPSQAEAVVDALTREVALIQGPPGTGKSYTGVELLRILNQHAKPILMIAFTNHALDHLLTSVLDAGITNKIVRLGSRSSDERISKYSLETMESVAGQSRLDRTFARHYRELKLIEEEINMLMSKFKKTSISSDDILDFIKVQYPEHFEHILLPPLWVSTLRDMDLEDSVGWVTADRHGKAAETEDKSFYGFWLGGCDLDFLDLQNAPKQESRLASYEGGAISQNRFISLSEDTQSNDSALPSTSDKSQLEDSDASDSDEEALEPWERPGAWVTEQPATPSIPRSIQQEAEATVNEETGSPKESDSLHSSDLSDPLRFFRALGFFSVPATASGERSVNDLLDEGTMWTMSRSERRRLHDFWTVWVRNETSQNRLQEFEDLRRKHVEILKEYNEGKDEIRRQLLKDVDIIGCTTTGAAKLTTLLKGIGPRIMLVEEAGQVLEAHVLGSLVPSVEHLILIGDPLQLRPTLNNYSLSMDSRRGSELYRFDMSLMERLSSSGFPMSQIDVQRRMRPEISNLIRETLYPRLIDHDIVKGYQNVRGFTKNVFFFNHNNKENGGSSEETTSKFNMFEVSMIKDLVLYLLRQGTYSQEGDIVVLCAYLGQLAKLRDALSEAVAVVIDERDQEALAEKDEERDDLETRVEHVKVSRRVRLRTVDNYQGEEAKIIILSLVRNSGAAGEDVRGNMKGIGFLKSENRTNVALSRAKEGLYILGNAAQLASKSRMWRGVIEQLEAVEGIGTAFPIACERHPTAVEYVSLPGQLPQFAPDGGCLRPCDARLKCGHVCSYKCHPDDPNHLAVLCSQDCTRLCSRGHPCGKECSQSCGPCMFEVAEVQLPCGHSCPSVPCYRLDDLQNISCGVIIRKALITCEHFADMACSADPESYVCTKQCGGVRTCCGRDCRAQCHQCQLKNATSLEKMRIDRKIHDQHICEKLLYCAHRCSKPCSLDHECATTCKEECRQKCVHTRCRQNCSTPCAPCQEPCTWNCAHQRCHVPCGSVCARIPCDRRCDKNLACGHQCPSVCGEDCLIQVCPLCAPNELQEKTVDLVLGLTLADIVVDDATLDNLLITLPSCGHFFTVETLDGVCSIRDFYTHGESGWIGLGAPQNPSGERRKPPVCPTCRTAITSPRYGRVFKSADLDILENNVISRMSRQLSSIQRLLSGINKSEVERQLMDALTNVESVSSMPCPKNVLKDGRRAREKILAETRISPLPSKYLIPTETLSSISIASIWKKATQPLIQIYNQATKVADTRSAHLHAWESAFSFLYQQEMELAIADPGRAPRRLNEHAMRMARMNVGQPQPRGDKRFLVEAIWATLQIRFYLADLARLWLEGTGKKRDYPPQQQQMWARYALFILDSCAQDVRIALGIAEESEGRRQITSTMVLLMRVDFERFRLNLEIMRQSGTLGEERSRLADNALENKEIADQQIRDVYKAHCARLPHDGEEWIKTNFLEIATTIRDEWANIEKSVRAETFYQPVSLEERMAIVRAFNFSHTGHFYNCPNGHTFVIADCGGANMRSRCPECGAVIGGAGHTLESQNTRAMDFEEVARQQGAGRSPWAWGV</sequence>
<evidence type="ECO:0000256" key="1">
    <source>
        <dbReference type="ARBA" id="ARBA00004496"/>
    </source>
</evidence>
<evidence type="ECO:0000256" key="6">
    <source>
        <dbReference type="ARBA" id="ARBA00022859"/>
    </source>
</evidence>
<keyword evidence="2" id="KW-0963">Cytoplasm</keyword>
<protein>
    <recommendedName>
        <fullName evidence="13">RNA helicase</fullName>
    </recommendedName>
</protein>
<feature type="compositionally biased region" description="Basic and acidic residues" evidence="8">
    <location>
        <begin position="1028"/>
        <end position="1037"/>
    </location>
</feature>
<reference evidence="11 12" key="1">
    <citation type="submission" date="2014-04" db="EMBL/GenBank/DDBJ databases">
        <authorList>
            <consortium name="DOE Joint Genome Institute"/>
            <person name="Kuo A."/>
            <person name="Kohler A."/>
            <person name="Nagy L.G."/>
            <person name="Floudas D."/>
            <person name="Copeland A."/>
            <person name="Barry K.W."/>
            <person name="Cichocki N."/>
            <person name="Veneault-Fourrey C."/>
            <person name="LaButti K."/>
            <person name="Lindquist E.A."/>
            <person name="Lipzen A."/>
            <person name="Lundell T."/>
            <person name="Morin E."/>
            <person name="Murat C."/>
            <person name="Sun H."/>
            <person name="Tunlid A."/>
            <person name="Henrissat B."/>
            <person name="Grigoriev I.V."/>
            <person name="Hibbett D.S."/>
            <person name="Martin F."/>
            <person name="Nordberg H.P."/>
            <person name="Cantor M.N."/>
            <person name="Hua S.X."/>
        </authorList>
    </citation>
    <scope>NUCLEOTIDE SEQUENCE [LARGE SCALE GENOMIC DNA]</scope>
    <source>
        <strain evidence="11 12">LaAM-08-1</strain>
    </source>
</reference>
<dbReference type="SUPFAM" id="SSF90229">
    <property type="entry name" value="CCCH zinc finger"/>
    <property type="match status" value="1"/>
</dbReference>
<comment type="subcellular location">
    <subcellularLocation>
        <location evidence="1">Cytoplasm</location>
    </subcellularLocation>
</comment>
<evidence type="ECO:0000256" key="4">
    <source>
        <dbReference type="ARBA" id="ARBA00022771"/>
    </source>
</evidence>
<evidence type="ECO:0000259" key="10">
    <source>
        <dbReference type="PROSITE" id="PS51981"/>
    </source>
</evidence>
<keyword evidence="6" id="KW-0391">Immunity</keyword>
<dbReference type="GO" id="GO:0002376">
    <property type="term" value="P:immune system process"/>
    <property type="evidence" value="ECO:0007669"/>
    <property type="project" value="UniProtKB-KW"/>
</dbReference>
<feature type="domain" description="RZ-type" evidence="10">
    <location>
        <begin position="2206"/>
        <end position="2279"/>
    </location>
</feature>
<dbReference type="InterPro" id="IPR027417">
    <property type="entry name" value="P-loop_NTPase"/>
</dbReference>
<dbReference type="OrthoDB" id="2423195at2759"/>
<dbReference type="EMBL" id="KN838537">
    <property type="protein sequence ID" value="KIK09874.1"/>
    <property type="molecule type" value="Genomic_DNA"/>
</dbReference>